<name>A0A6V7WHQ8_MELEN</name>
<evidence type="ECO:0000313" key="1">
    <source>
        <dbReference type="EMBL" id="CAD2186541.1"/>
    </source>
</evidence>
<organism evidence="1 2">
    <name type="scientific">Meloidogyne enterolobii</name>
    <name type="common">Root-knot nematode worm</name>
    <name type="synonym">Meloidogyne mayaguensis</name>
    <dbReference type="NCBI Taxonomy" id="390850"/>
    <lineage>
        <taxon>Eukaryota</taxon>
        <taxon>Metazoa</taxon>
        <taxon>Ecdysozoa</taxon>
        <taxon>Nematoda</taxon>
        <taxon>Chromadorea</taxon>
        <taxon>Rhabditida</taxon>
        <taxon>Tylenchina</taxon>
        <taxon>Tylenchomorpha</taxon>
        <taxon>Tylenchoidea</taxon>
        <taxon>Meloidogynidae</taxon>
        <taxon>Meloidogyninae</taxon>
        <taxon>Meloidogyne</taxon>
    </lineage>
</organism>
<reference evidence="1 2" key="1">
    <citation type="submission" date="2020-08" db="EMBL/GenBank/DDBJ databases">
        <authorList>
            <person name="Koutsovoulos G."/>
            <person name="Danchin GJ E."/>
        </authorList>
    </citation>
    <scope>NUCLEOTIDE SEQUENCE [LARGE SCALE GENOMIC DNA]</scope>
</reference>
<protein>
    <submittedName>
        <fullName evidence="1">Uncharacterized protein</fullName>
    </submittedName>
</protein>
<gene>
    <name evidence="1" type="ORF">MENT_LOCUS39048</name>
</gene>
<accession>A0A6V7WHQ8</accession>
<sequence length="307" mass="36157">MFKEISNNKQLHALHYFTIKYLIENSQKIKEFFEVYVNTEDEEDANKSKNRLYSLIGNELGNLQIEYPILIPFGKMASNYQWNLYNKILLLEENNEEESLYLTEEELEESINAEIRINASLLLGTFQGIYDHFVEEVDDDETKELGNDIKKEFFDLIKKRIEIANCFICVYTSLIDDVDLDEGLDDEKIETLIEKLEEMVFKETIKVCENSWATKEGKEQILKKQRRIIENEHLSDLRHYLENNQKEKEKLTKSFKSKFILGNLIIDNERFFKLNSELKLLDILEGMEIILIKIISHLFEGGTAQSV</sequence>
<dbReference type="EMBL" id="CAJEWN010000592">
    <property type="protein sequence ID" value="CAD2186541.1"/>
    <property type="molecule type" value="Genomic_DNA"/>
</dbReference>
<proteinExistence type="predicted"/>
<comment type="caution">
    <text evidence="1">The sequence shown here is derived from an EMBL/GenBank/DDBJ whole genome shotgun (WGS) entry which is preliminary data.</text>
</comment>
<dbReference type="Proteomes" id="UP000580250">
    <property type="component" value="Unassembled WGS sequence"/>
</dbReference>
<evidence type="ECO:0000313" key="2">
    <source>
        <dbReference type="Proteomes" id="UP000580250"/>
    </source>
</evidence>
<dbReference type="AlphaFoldDB" id="A0A6V7WHQ8"/>